<evidence type="ECO:0000313" key="2">
    <source>
        <dbReference type="EMBL" id="WQQ27318.1"/>
    </source>
</evidence>
<dbReference type="EMBL" id="CP141059">
    <property type="protein sequence ID" value="WQQ27318.1"/>
    <property type="molecule type" value="Genomic_DNA"/>
</dbReference>
<organism evidence="2 3">
    <name type="scientific">Nocardioides bizhenqiangii</name>
    <dbReference type="NCBI Taxonomy" id="3095076"/>
    <lineage>
        <taxon>Bacteria</taxon>
        <taxon>Bacillati</taxon>
        <taxon>Actinomycetota</taxon>
        <taxon>Actinomycetes</taxon>
        <taxon>Propionibacteriales</taxon>
        <taxon>Nocardioidaceae</taxon>
        <taxon>Nocardioides</taxon>
    </lineage>
</organism>
<feature type="transmembrane region" description="Helical" evidence="1">
    <location>
        <begin position="108"/>
        <end position="129"/>
    </location>
</feature>
<dbReference type="Proteomes" id="UP001327225">
    <property type="component" value="Chromosome"/>
</dbReference>
<evidence type="ECO:0000313" key="3">
    <source>
        <dbReference type="Proteomes" id="UP001327225"/>
    </source>
</evidence>
<evidence type="ECO:0008006" key="4">
    <source>
        <dbReference type="Google" id="ProtNLM"/>
    </source>
</evidence>
<gene>
    <name evidence="2" type="ORF">SHK19_03605</name>
</gene>
<name>A0ABZ0ZSU2_9ACTN</name>
<feature type="transmembrane region" description="Helical" evidence="1">
    <location>
        <begin position="14"/>
        <end position="39"/>
    </location>
</feature>
<evidence type="ECO:0000256" key="1">
    <source>
        <dbReference type="SAM" id="Phobius"/>
    </source>
</evidence>
<keyword evidence="1" id="KW-1133">Transmembrane helix</keyword>
<dbReference type="RefSeq" id="WP_322937883.1">
    <property type="nucleotide sequence ID" value="NZ_CP141059.1"/>
</dbReference>
<protein>
    <recommendedName>
        <fullName evidence="4">DUF3592 domain-containing protein</fullName>
    </recommendedName>
</protein>
<accession>A0ABZ0ZSU2</accession>
<proteinExistence type="predicted"/>
<keyword evidence="3" id="KW-1185">Reference proteome</keyword>
<sequence length="141" mass="15486">MADAPAQETMTMRIVVDVLLTAFMVVPFVLVGAGGWLLWQRQTGETVEAEVITCDFDIRYKTSSQHCTARWTEDGVERIGPIQGSGDQEVGETVTATLRGDELYSRSLTLPLVLLGLGLPLLILPFLWGRRLVAKLRGRGA</sequence>
<keyword evidence="1" id="KW-0812">Transmembrane</keyword>
<keyword evidence="1" id="KW-0472">Membrane</keyword>
<reference evidence="3" key="1">
    <citation type="submission" date="2023-12" db="EMBL/GenBank/DDBJ databases">
        <title>Novel species in genus Nocardioides.</title>
        <authorList>
            <person name="Zhou H."/>
        </authorList>
    </citation>
    <scope>NUCLEOTIDE SEQUENCE [LARGE SCALE GENOMIC DNA]</scope>
    <source>
        <strain evidence="3">HM61</strain>
    </source>
</reference>